<protein>
    <submittedName>
        <fullName evidence="3">Uncharacterized protein</fullName>
    </submittedName>
</protein>
<dbReference type="Proteomes" id="UP000549009">
    <property type="component" value="Unassembled WGS sequence"/>
</dbReference>
<evidence type="ECO:0000256" key="1">
    <source>
        <dbReference type="SAM" id="MobiDB-lite"/>
    </source>
</evidence>
<dbReference type="EMBL" id="CP023690">
    <property type="protein sequence ID" value="QEV57713.1"/>
    <property type="molecule type" value="Genomic_DNA"/>
</dbReference>
<feature type="region of interest" description="Disordered" evidence="1">
    <location>
        <begin position="227"/>
        <end position="261"/>
    </location>
</feature>
<reference evidence="3 4" key="1">
    <citation type="submission" date="2017-09" db="EMBL/GenBank/DDBJ databases">
        <authorList>
            <person name="Lee N."/>
            <person name="Cho B.-K."/>
        </authorList>
    </citation>
    <scope>NUCLEOTIDE SEQUENCE [LARGE SCALE GENOMIC DNA]</scope>
    <source>
        <strain evidence="3 4">ATCC 27465</strain>
    </source>
</reference>
<evidence type="ECO:0000313" key="3">
    <source>
        <dbReference type="EMBL" id="QEV57713.1"/>
    </source>
</evidence>
<dbReference type="RefSeq" id="WP_150508918.1">
    <property type="nucleotide sequence ID" value="NZ_BMSQ01000013.1"/>
</dbReference>
<feature type="compositionally biased region" description="Acidic residues" evidence="1">
    <location>
        <begin position="101"/>
        <end position="113"/>
    </location>
</feature>
<evidence type="ECO:0000313" key="5">
    <source>
        <dbReference type="Proteomes" id="UP000549009"/>
    </source>
</evidence>
<accession>A0A5P2WY88</accession>
<dbReference type="EMBL" id="JACHJD010000013">
    <property type="protein sequence ID" value="MBB5107406.1"/>
    <property type="molecule type" value="Genomic_DNA"/>
</dbReference>
<reference evidence="2 5" key="2">
    <citation type="submission" date="2020-08" db="EMBL/GenBank/DDBJ databases">
        <title>Genomic Encyclopedia of Type Strains, Phase III (KMG-III): the genomes of soil and plant-associated and newly described type strains.</title>
        <authorList>
            <person name="Whitman W."/>
        </authorList>
    </citation>
    <scope>NUCLEOTIDE SEQUENCE [LARGE SCALE GENOMIC DNA]</scope>
    <source>
        <strain evidence="2 5">CECT 3146</strain>
    </source>
</reference>
<name>A0A5P2WY88_STRST</name>
<keyword evidence="5" id="KW-1185">Reference proteome</keyword>
<evidence type="ECO:0000313" key="4">
    <source>
        <dbReference type="Proteomes" id="UP000326505"/>
    </source>
</evidence>
<sequence length="261" mass="25903">MTDEEVNGTAGATDVDGESELAEEGDDAEDGEGAAERADGAEEVACPAFGRGPEGPRASVNRRDPPEAPAPPGALGPNDRATVTDEEAVGTTGTAVGAPDVDGEFEPAEDGEGAAERADGAEEAACPAFGRGPEGPWASMSRRDPPEAPVLSGVLGRSDRATVTDEEADATVGAPDVGGGSDLGEEAACSAFGRGPEGPWASMSRRDPSEAPVLSGVLGRSGCATVTDEEADATVGAPDVGGGSDLGDEAACPEDPRSPMN</sequence>
<proteinExistence type="predicted"/>
<dbReference type="Proteomes" id="UP000326505">
    <property type="component" value="Chromosome"/>
</dbReference>
<feature type="region of interest" description="Disordered" evidence="1">
    <location>
        <begin position="1"/>
        <end position="213"/>
    </location>
</feature>
<feature type="compositionally biased region" description="Acidic residues" evidence="1">
    <location>
        <begin position="15"/>
        <end position="33"/>
    </location>
</feature>
<organism evidence="3 4">
    <name type="scientific">Streptomyces spectabilis</name>
    <dbReference type="NCBI Taxonomy" id="68270"/>
    <lineage>
        <taxon>Bacteria</taxon>
        <taxon>Bacillati</taxon>
        <taxon>Actinomycetota</taxon>
        <taxon>Actinomycetes</taxon>
        <taxon>Kitasatosporales</taxon>
        <taxon>Streptomycetaceae</taxon>
        <taxon>Streptomyces</taxon>
    </lineage>
</organism>
<dbReference type="KEGG" id="sspb:CP982_02465"/>
<dbReference type="AlphaFoldDB" id="A0A5P2WY88"/>
<evidence type="ECO:0000313" key="2">
    <source>
        <dbReference type="EMBL" id="MBB5107406.1"/>
    </source>
</evidence>
<gene>
    <name evidence="3" type="ORF">CP982_02465</name>
    <name evidence="2" type="ORF">FHS40_006523</name>
</gene>